<protein>
    <submittedName>
        <fullName evidence="8">Zinc finger protein 628</fullName>
    </submittedName>
</protein>
<dbReference type="PROSITE" id="PS00028">
    <property type="entry name" value="ZINC_FINGER_C2H2_1"/>
    <property type="match status" value="1"/>
</dbReference>
<keyword evidence="3 5" id="KW-0863">Zinc-finger</keyword>
<dbReference type="Pfam" id="PF00096">
    <property type="entry name" value="zf-C2H2"/>
    <property type="match status" value="1"/>
</dbReference>
<keyword evidence="2" id="KW-0677">Repeat</keyword>
<sequence length="407" mass="45489">MNFTCHGCARLFSAEDKLQLHEKSFTGTITSALQRFSTCLSDSPHELLRALLPNLHQLLQALESDFNGPLGLSLLRTSLYELLQALEHTPIPCPGCEKSFESERNLRRHYRRHVYIHEECRYCSKPLKNVSQVHTHPANCPDRNGAKLTNEEFDTRQWLINHSNNRLDEERQLVRQSLKRTREEKEEGGGGDNKRGVSKAKRGGSDNTCGESGGSGCEGSLPTLPHSDNLRPEQMPSGDNTAWQNAVSQEIQCSSTDKNVAAAQQEAFSYRQNPLLDNGPTGGPTVITPRREATSSHNIDKISHPCPWNDTEVTAQVPSTTYGTYTEEREQQSNNWAPGVVQVPTPTNYSLVEDDNIYMQAPSLFSHPFDQFIIADMLGTQHNDEITTANSLPLDEFLGYGTQHHPP</sequence>
<dbReference type="Proteomes" id="UP000320707">
    <property type="component" value="Unassembled WGS sequence"/>
</dbReference>
<evidence type="ECO:0000313" key="8">
    <source>
        <dbReference type="EMBL" id="TVY74453.1"/>
    </source>
</evidence>
<dbReference type="GO" id="GO:0000977">
    <property type="term" value="F:RNA polymerase II transcription regulatory region sequence-specific DNA binding"/>
    <property type="evidence" value="ECO:0007669"/>
    <property type="project" value="TreeGrafter"/>
</dbReference>
<evidence type="ECO:0000256" key="3">
    <source>
        <dbReference type="ARBA" id="ARBA00022771"/>
    </source>
</evidence>
<feature type="compositionally biased region" description="Basic and acidic residues" evidence="6">
    <location>
        <begin position="180"/>
        <end position="195"/>
    </location>
</feature>
<accession>A0A559LJL4</accession>
<reference evidence="8 9" key="1">
    <citation type="journal article" date="2019" name="Microbiol. Resour. Announc.">
        <title>High-quality draft genome sequence of Fusarium oxysporum f. sp. cubense strain 160527, a causal agent of Panama disease.</title>
        <authorList>
            <person name="Asai S."/>
            <person name="Ayukawa Y."/>
            <person name="Gan P."/>
            <person name="Masuda S."/>
            <person name="Komatsu K."/>
            <person name="Shirasu K."/>
            <person name="Arie T."/>
        </authorList>
    </citation>
    <scope>NUCLEOTIDE SEQUENCE [LARGE SCALE GENOMIC DNA]</scope>
    <source>
        <strain evidence="8 9">160527</strain>
    </source>
</reference>
<organism evidence="8 9">
    <name type="scientific">Fusarium oxysporum f. sp. cubense</name>
    <dbReference type="NCBI Taxonomy" id="61366"/>
    <lineage>
        <taxon>Eukaryota</taxon>
        <taxon>Fungi</taxon>
        <taxon>Dikarya</taxon>
        <taxon>Ascomycota</taxon>
        <taxon>Pezizomycotina</taxon>
        <taxon>Sordariomycetes</taxon>
        <taxon>Hypocreomycetidae</taxon>
        <taxon>Hypocreales</taxon>
        <taxon>Nectriaceae</taxon>
        <taxon>Fusarium</taxon>
        <taxon>Fusarium oxysporum species complex</taxon>
    </lineage>
</organism>
<evidence type="ECO:0000256" key="5">
    <source>
        <dbReference type="PROSITE-ProRule" id="PRU00042"/>
    </source>
</evidence>
<proteinExistence type="predicted"/>
<dbReference type="GO" id="GO:0005634">
    <property type="term" value="C:nucleus"/>
    <property type="evidence" value="ECO:0007669"/>
    <property type="project" value="TreeGrafter"/>
</dbReference>
<dbReference type="AlphaFoldDB" id="A0A559LJL4"/>
<evidence type="ECO:0000313" key="9">
    <source>
        <dbReference type="Proteomes" id="UP000320707"/>
    </source>
</evidence>
<dbReference type="SUPFAM" id="SSF57667">
    <property type="entry name" value="beta-beta-alpha zinc fingers"/>
    <property type="match status" value="1"/>
</dbReference>
<feature type="domain" description="C2H2-type" evidence="7">
    <location>
        <begin position="91"/>
        <end position="113"/>
    </location>
</feature>
<evidence type="ECO:0000256" key="1">
    <source>
        <dbReference type="ARBA" id="ARBA00022723"/>
    </source>
</evidence>
<dbReference type="SMART" id="SM00355">
    <property type="entry name" value="ZnF_C2H2"/>
    <property type="match status" value="2"/>
</dbReference>
<dbReference type="Gene3D" id="3.30.160.60">
    <property type="entry name" value="Classic Zinc Finger"/>
    <property type="match status" value="1"/>
</dbReference>
<dbReference type="InterPro" id="IPR036236">
    <property type="entry name" value="Znf_C2H2_sf"/>
</dbReference>
<dbReference type="PANTHER" id="PTHR24409">
    <property type="entry name" value="ZINC FINGER PROTEIN 142"/>
    <property type="match status" value="1"/>
</dbReference>
<gene>
    <name evidence="8" type="primary">ZNF628</name>
    <name evidence="8" type="ORF">Focb16_v006007</name>
</gene>
<dbReference type="InterPro" id="IPR013087">
    <property type="entry name" value="Znf_C2H2_type"/>
</dbReference>
<dbReference type="PANTHER" id="PTHR24409:SF295">
    <property type="entry name" value="AZ2-RELATED"/>
    <property type="match status" value="1"/>
</dbReference>
<evidence type="ECO:0000256" key="6">
    <source>
        <dbReference type="SAM" id="MobiDB-lite"/>
    </source>
</evidence>
<dbReference type="GO" id="GO:0000981">
    <property type="term" value="F:DNA-binding transcription factor activity, RNA polymerase II-specific"/>
    <property type="evidence" value="ECO:0007669"/>
    <property type="project" value="TreeGrafter"/>
</dbReference>
<comment type="caution">
    <text evidence="8">The sequence shown here is derived from an EMBL/GenBank/DDBJ whole genome shotgun (WGS) entry which is preliminary data.</text>
</comment>
<feature type="domain" description="C2H2-type" evidence="7">
    <location>
        <begin position="3"/>
        <end position="30"/>
    </location>
</feature>
<keyword evidence="1" id="KW-0479">Metal-binding</keyword>
<name>A0A559LJL4_FUSOC</name>
<evidence type="ECO:0000256" key="2">
    <source>
        <dbReference type="ARBA" id="ARBA00022737"/>
    </source>
</evidence>
<feature type="region of interest" description="Disordered" evidence="6">
    <location>
        <begin position="178"/>
        <end position="241"/>
    </location>
</feature>
<keyword evidence="4" id="KW-0862">Zinc</keyword>
<dbReference type="EMBL" id="SRMI01000003">
    <property type="protein sequence ID" value="TVY74453.1"/>
    <property type="molecule type" value="Genomic_DNA"/>
</dbReference>
<dbReference type="PROSITE" id="PS50157">
    <property type="entry name" value="ZINC_FINGER_C2H2_2"/>
    <property type="match status" value="2"/>
</dbReference>
<evidence type="ECO:0000256" key="4">
    <source>
        <dbReference type="ARBA" id="ARBA00022833"/>
    </source>
</evidence>
<dbReference type="GO" id="GO:0008270">
    <property type="term" value="F:zinc ion binding"/>
    <property type="evidence" value="ECO:0007669"/>
    <property type="project" value="UniProtKB-KW"/>
</dbReference>
<evidence type="ECO:0000259" key="7">
    <source>
        <dbReference type="PROSITE" id="PS50157"/>
    </source>
</evidence>